<organism evidence="2 3">
    <name type="scientific">Thermobifida cellulosilytica TB100</name>
    <dbReference type="NCBI Taxonomy" id="665004"/>
    <lineage>
        <taxon>Bacteria</taxon>
        <taxon>Bacillati</taxon>
        <taxon>Actinomycetota</taxon>
        <taxon>Actinomycetes</taxon>
        <taxon>Streptosporangiales</taxon>
        <taxon>Nocardiopsidaceae</taxon>
        <taxon>Thermobifida</taxon>
    </lineage>
</organism>
<protein>
    <submittedName>
        <fullName evidence="2">Uncharacterized protein</fullName>
    </submittedName>
</protein>
<dbReference type="STRING" id="665004.AC529_02980"/>
<dbReference type="EMBL" id="LGEM01000015">
    <property type="protein sequence ID" value="KUP98122.1"/>
    <property type="molecule type" value="Genomic_DNA"/>
</dbReference>
<proteinExistence type="predicted"/>
<name>A0A147KLD6_THECS</name>
<dbReference type="RefSeq" id="WP_068756042.1">
    <property type="nucleotide sequence ID" value="NZ_KQ950182.1"/>
</dbReference>
<dbReference type="Proteomes" id="UP000074382">
    <property type="component" value="Unassembled WGS sequence"/>
</dbReference>
<evidence type="ECO:0000313" key="2">
    <source>
        <dbReference type="EMBL" id="KUP98122.1"/>
    </source>
</evidence>
<dbReference type="NCBIfam" id="TIGR04088">
    <property type="entry name" value="cognate_SipW"/>
    <property type="match status" value="1"/>
</dbReference>
<dbReference type="PATRIC" id="fig|665004.4.peg.2249"/>
<dbReference type="OrthoDB" id="3436249at2"/>
<gene>
    <name evidence="2" type="ORF">AC529_02980</name>
</gene>
<dbReference type="InterPro" id="IPR022121">
    <property type="entry name" value="Peptidase_M73_camelysin"/>
</dbReference>
<keyword evidence="3" id="KW-1185">Reference proteome</keyword>
<evidence type="ECO:0000313" key="3">
    <source>
        <dbReference type="Proteomes" id="UP000074382"/>
    </source>
</evidence>
<reference evidence="3" key="1">
    <citation type="journal article" date="2017" name="Acta Aliment.">
        <title>Plant polysaccharide degrading enzyme system of Thermpbifida cellulosilytica TB100 revealed by de novo genome project data.</title>
        <authorList>
            <person name="Toth A."/>
            <person name="Baka E."/>
            <person name="Luzics S."/>
            <person name="Bata-Vidacs I."/>
            <person name="Nagy I."/>
            <person name="Balint B."/>
            <person name="Herceg R."/>
            <person name="Olasz F."/>
            <person name="Wilk T."/>
            <person name="Nagy T."/>
            <person name="Kriszt B."/>
            <person name="Nagy I."/>
            <person name="Kukolya J."/>
        </authorList>
    </citation>
    <scope>NUCLEOTIDE SEQUENCE [LARGE SCALE GENOMIC DNA]</scope>
    <source>
        <strain evidence="3">TB100</strain>
    </source>
</reference>
<sequence>MRKRTALALGVATAGAALLLTVGGTYAYFSASAVSEPGQITAGDLTVEVDERSPNGSSGLVGLDGAAPGGRWPESSTESYTLVITNTGSLPALIDSIDVVVTSEGRPDLSEALEIRYSLVSGDHGPNWSQGSGWVGLDPGPVLDRLPRRPAPIRPGRSSALHFQLRWPDGAPEYDNLFQGAGTEFMFDITLGQA</sequence>
<accession>A0A147KLD6</accession>
<dbReference type="AlphaFoldDB" id="A0A147KLD6"/>
<feature type="region of interest" description="Disordered" evidence="1">
    <location>
        <begin position="52"/>
        <end position="75"/>
    </location>
</feature>
<dbReference type="InterPro" id="IPR023833">
    <property type="entry name" value="Signal_pept_SipW-depend-type"/>
</dbReference>
<comment type="caution">
    <text evidence="2">The sequence shown here is derived from an EMBL/GenBank/DDBJ whole genome shotgun (WGS) entry which is preliminary data.</text>
</comment>
<dbReference type="Pfam" id="PF12389">
    <property type="entry name" value="Peptidase_M73"/>
    <property type="match status" value="1"/>
</dbReference>
<evidence type="ECO:0000256" key="1">
    <source>
        <dbReference type="SAM" id="MobiDB-lite"/>
    </source>
</evidence>